<reference evidence="1 2" key="1">
    <citation type="journal article" date="2017" name="ISME J.">
        <title>Potential for microbial H2 and metal transformations associated with novel bacteria and archaea in deep terrestrial subsurface sediments.</title>
        <authorList>
            <person name="Hernsdorf A.W."/>
            <person name="Amano Y."/>
            <person name="Miyakawa K."/>
            <person name="Ise K."/>
            <person name="Suzuki Y."/>
            <person name="Anantharaman K."/>
            <person name="Probst A."/>
            <person name="Burstein D."/>
            <person name="Thomas B.C."/>
            <person name="Banfield J.F."/>
        </authorList>
    </citation>
    <scope>NUCLEOTIDE SEQUENCE [LARGE SCALE GENOMIC DNA]</scope>
    <source>
        <strain evidence="1">HGW-Wallbacteria-1</strain>
    </source>
</reference>
<dbReference type="EMBL" id="PGXC01000005">
    <property type="protein sequence ID" value="PKK90504.1"/>
    <property type="molecule type" value="Genomic_DNA"/>
</dbReference>
<dbReference type="AlphaFoldDB" id="A0A2N1PQ95"/>
<proteinExistence type="predicted"/>
<protein>
    <submittedName>
        <fullName evidence="1">Uncharacterized protein</fullName>
    </submittedName>
</protein>
<evidence type="ECO:0000313" key="1">
    <source>
        <dbReference type="EMBL" id="PKK90504.1"/>
    </source>
</evidence>
<dbReference type="PROSITE" id="PS51257">
    <property type="entry name" value="PROKAR_LIPOPROTEIN"/>
    <property type="match status" value="1"/>
</dbReference>
<gene>
    <name evidence="1" type="ORF">CVV64_09065</name>
</gene>
<comment type="caution">
    <text evidence="1">The sequence shown here is derived from an EMBL/GenBank/DDBJ whole genome shotgun (WGS) entry which is preliminary data.</text>
</comment>
<accession>A0A2N1PQ95</accession>
<dbReference type="Proteomes" id="UP000233256">
    <property type="component" value="Unassembled WGS sequence"/>
</dbReference>
<evidence type="ECO:0000313" key="2">
    <source>
        <dbReference type="Proteomes" id="UP000233256"/>
    </source>
</evidence>
<sequence length="391" mass="42636">MKSSYRYIAVILAVVIIGVLAVGCDQTEDGINNGIITGLLVGAGLWGVTQAGEGGAALSSGTSDSIPPVVRYDGASGVGLGYTGGGTSTDTTGGGTGSGVASEYTSAKFPPLLPLPTATYLGKDAVEVTRFNPMAYNRPMSLPAKGSGQVNNEKIYTIFFGTIRNVTGTVVNPKTLDEDNPDSLAEDYFVPGIDFRNLNFFVDYYDVNGVKLFSDLWSVGSSLYCLYPVGKLQYPTINDLSDAQLSDATNKSRYPEMGFYLLRPFDERIFTARIRRIGYGYQSDKAWDYFNYYFINVEQFNRSVKGLLQPFTMSNKVLGVEPETPPTSGVKVVATFFDKYDNVVDVQVSPELAFDKEKDPEMGQSGVAKFEITSVADFDRFQLNWTTVIKL</sequence>
<organism evidence="1 2">
    <name type="scientific">Candidatus Wallbacteria bacterium HGW-Wallbacteria-1</name>
    <dbReference type="NCBI Taxonomy" id="2013854"/>
    <lineage>
        <taxon>Bacteria</taxon>
        <taxon>Candidatus Walliibacteriota</taxon>
    </lineage>
</organism>
<name>A0A2N1PQ95_9BACT</name>